<evidence type="ECO:0000313" key="2">
    <source>
        <dbReference type="Proteomes" id="UP000004995"/>
    </source>
</evidence>
<organism evidence="1 2">
    <name type="scientific">Setaria italica</name>
    <name type="common">Foxtail millet</name>
    <name type="synonym">Panicum italicum</name>
    <dbReference type="NCBI Taxonomy" id="4555"/>
    <lineage>
        <taxon>Eukaryota</taxon>
        <taxon>Viridiplantae</taxon>
        <taxon>Streptophyta</taxon>
        <taxon>Embryophyta</taxon>
        <taxon>Tracheophyta</taxon>
        <taxon>Spermatophyta</taxon>
        <taxon>Magnoliopsida</taxon>
        <taxon>Liliopsida</taxon>
        <taxon>Poales</taxon>
        <taxon>Poaceae</taxon>
        <taxon>PACMAD clade</taxon>
        <taxon>Panicoideae</taxon>
        <taxon>Panicodae</taxon>
        <taxon>Paniceae</taxon>
        <taxon>Cenchrinae</taxon>
        <taxon>Setaria</taxon>
    </lineage>
</organism>
<dbReference type="Proteomes" id="UP000004995">
    <property type="component" value="Unassembled WGS sequence"/>
</dbReference>
<dbReference type="AlphaFoldDB" id="K3ZBA9"/>
<keyword evidence="2" id="KW-1185">Reference proteome</keyword>
<evidence type="ECO:0000313" key="1">
    <source>
        <dbReference type="EnsemblPlants" id="KQL14567"/>
    </source>
</evidence>
<reference evidence="1" key="2">
    <citation type="submission" date="2018-08" db="UniProtKB">
        <authorList>
            <consortium name="EnsemblPlants"/>
        </authorList>
    </citation>
    <scope>IDENTIFICATION</scope>
    <source>
        <strain evidence="1">Yugu1</strain>
    </source>
</reference>
<proteinExistence type="predicted"/>
<protein>
    <submittedName>
        <fullName evidence="1">Uncharacterized protein</fullName>
    </submittedName>
</protein>
<accession>K3ZBA9</accession>
<sequence length="82" mass="9244">MNTKNTISTRDKDFFLIKVHFHKESYVSFERLTNSRVLTNLLPLSINHKGGSLTMNPQRMGDTNVPECTTQRGCSNGQCLAV</sequence>
<dbReference type="InParanoid" id="K3ZBA9"/>
<dbReference type="Gramene" id="KQL14567">
    <property type="protein sequence ID" value="KQL14567"/>
    <property type="gene ID" value="SETIT_023830mg"/>
</dbReference>
<dbReference type="EnsemblPlants" id="KQL14567">
    <property type="protein sequence ID" value="KQL14567"/>
    <property type="gene ID" value="SETIT_023830mg"/>
</dbReference>
<dbReference type="HOGENOM" id="CLU_2562713_0_0_1"/>
<dbReference type="EMBL" id="AGNK02001586">
    <property type="status" value="NOT_ANNOTATED_CDS"/>
    <property type="molecule type" value="Genomic_DNA"/>
</dbReference>
<name>K3ZBA9_SETIT</name>
<reference evidence="2" key="1">
    <citation type="journal article" date="2012" name="Nat. Biotechnol.">
        <title>Reference genome sequence of the model plant Setaria.</title>
        <authorList>
            <person name="Bennetzen J.L."/>
            <person name="Schmutz J."/>
            <person name="Wang H."/>
            <person name="Percifield R."/>
            <person name="Hawkins J."/>
            <person name="Pontaroli A.C."/>
            <person name="Estep M."/>
            <person name="Feng L."/>
            <person name="Vaughn J.N."/>
            <person name="Grimwood J."/>
            <person name="Jenkins J."/>
            <person name="Barry K."/>
            <person name="Lindquist E."/>
            <person name="Hellsten U."/>
            <person name="Deshpande S."/>
            <person name="Wang X."/>
            <person name="Wu X."/>
            <person name="Mitros T."/>
            <person name="Triplett J."/>
            <person name="Yang X."/>
            <person name="Ye C.Y."/>
            <person name="Mauro-Herrera M."/>
            <person name="Wang L."/>
            <person name="Li P."/>
            <person name="Sharma M."/>
            <person name="Sharma R."/>
            <person name="Ronald P.C."/>
            <person name="Panaud O."/>
            <person name="Kellogg E.A."/>
            <person name="Brutnell T.P."/>
            <person name="Doust A.N."/>
            <person name="Tuskan G.A."/>
            <person name="Rokhsar D."/>
            <person name="Devos K.M."/>
        </authorList>
    </citation>
    <scope>NUCLEOTIDE SEQUENCE [LARGE SCALE GENOMIC DNA]</scope>
    <source>
        <strain evidence="2">cv. Yugu1</strain>
    </source>
</reference>